<comment type="caution">
    <text evidence="1">The sequence shown here is derived from an EMBL/GenBank/DDBJ whole genome shotgun (WGS) entry which is preliminary data.</text>
</comment>
<gene>
    <name evidence="1" type="ORF">DBW64_03190</name>
</gene>
<evidence type="ECO:0000313" key="1">
    <source>
        <dbReference type="EMBL" id="RCL84595.1"/>
    </source>
</evidence>
<proteinExistence type="predicted"/>
<organism evidence="1 2">
    <name type="scientific">PS1 clade bacterium</name>
    <dbReference type="NCBI Taxonomy" id="2175152"/>
    <lineage>
        <taxon>Bacteria</taxon>
        <taxon>Pseudomonadati</taxon>
        <taxon>Pseudomonadota</taxon>
        <taxon>Alphaproteobacteria</taxon>
        <taxon>PS1 clade</taxon>
    </lineage>
</organism>
<dbReference type="InterPro" id="IPR021251">
    <property type="entry name" value="DUF2793"/>
</dbReference>
<protein>
    <submittedName>
        <fullName evidence="1">DUF2793 domain-containing protein</fullName>
    </submittedName>
</protein>
<dbReference type="Pfam" id="PF10983">
    <property type="entry name" value="DUF2793"/>
    <property type="match status" value="1"/>
</dbReference>
<dbReference type="Proteomes" id="UP000252289">
    <property type="component" value="Unassembled WGS sequence"/>
</dbReference>
<evidence type="ECO:0000313" key="2">
    <source>
        <dbReference type="Proteomes" id="UP000252289"/>
    </source>
</evidence>
<reference evidence="1 2" key="1">
    <citation type="journal article" date="2018" name="Microbiome">
        <title>Fine metagenomic profile of the Mediterranean stratified and mixed water columns revealed by assembly and recruitment.</title>
        <authorList>
            <person name="Haro-Moreno J.M."/>
            <person name="Lopez-Perez M."/>
            <person name="De La Torre J.R."/>
            <person name="Picazo A."/>
            <person name="Camacho A."/>
            <person name="Rodriguez-Valera F."/>
        </authorList>
    </citation>
    <scope>NUCLEOTIDE SEQUENCE [LARGE SCALE GENOMIC DNA]</scope>
    <source>
        <strain evidence="1">MED-G50</strain>
    </source>
</reference>
<dbReference type="EMBL" id="QOQK01000011">
    <property type="protein sequence ID" value="RCL84595.1"/>
    <property type="molecule type" value="Genomic_DNA"/>
</dbReference>
<sequence length="168" mass="18157">MNVNEALSRLDLLVQMQVKENNKNLAPLSPGEGDGYIVGSSPSGEWAQQAGKLAFFQDKRWVFLTPKIGWRVWINSEATLYVMHTNGWQSITNSGGATGQGDLIGSNGLDLHVEENDHIVTAGMYNDTALNIPSKSTVLAITGRVLTPLGGSRTWKLGVVGGEDRYGN</sequence>
<dbReference type="AlphaFoldDB" id="A0A368EJC7"/>
<name>A0A368EJC7_9PROT</name>
<accession>A0A368EJC7</accession>